<gene>
    <name evidence="1" type="ORF">TVAG_483380</name>
</gene>
<reference evidence="1" key="2">
    <citation type="journal article" date="2007" name="Science">
        <title>Draft genome sequence of the sexually transmitted pathogen Trichomonas vaginalis.</title>
        <authorList>
            <person name="Carlton J.M."/>
            <person name="Hirt R.P."/>
            <person name="Silva J.C."/>
            <person name="Delcher A.L."/>
            <person name="Schatz M."/>
            <person name="Zhao Q."/>
            <person name="Wortman J.R."/>
            <person name="Bidwell S.L."/>
            <person name="Alsmark U.C.M."/>
            <person name="Besteiro S."/>
            <person name="Sicheritz-Ponten T."/>
            <person name="Noel C.J."/>
            <person name="Dacks J.B."/>
            <person name="Foster P.G."/>
            <person name="Simillion C."/>
            <person name="Van de Peer Y."/>
            <person name="Miranda-Saavedra D."/>
            <person name="Barton G.J."/>
            <person name="Westrop G.D."/>
            <person name="Mueller S."/>
            <person name="Dessi D."/>
            <person name="Fiori P.L."/>
            <person name="Ren Q."/>
            <person name="Paulsen I."/>
            <person name="Zhang H."/>
            <person name="Bastida-Corcuera F.D."/>
            <person name="Simoes-Barbosa A."/>
            <person name="Brown M.T."/>
            <person name="Hayes R.D."/>
            <person name="Mukherjee M."/>
            <person name="Okumura C.Y."/>
            <person name="Schneider R."/>
            <person name="Smith A.J."/>
            <person name="Vanacova S."/>
            <person name="Villalvazo M."/>
            <person name="Haas B.J."/>
            <person name="Pertea M."/>
            <person name="Feldblyum T.V."/>
            <person name="Utterback T.R."/>
            <person name="Shu C.L."/>
            <person name="Osoegawa K."/>
            <person name="de Jong P.J."/>
            <person name="Hrdy I."/>
            <person name="Horvathova L."/>
            <person name="Zubacova Z."/>
            <person name="Dolezal P."/>
            <person name="Malik S.B."/>
            <person name="Logsdon J.M. Jr."/>
            <person name="Henze K."/>
            <person name="Gupta A."/>
            <person name="Wang C.C."/>
            <person name="Dunne R.L."/>
            <person name="Upcroft J.A."/>
            <person name="Upcroft P."/>
            <person name="White O."/>
            <person name="Salzberg S.L."/>
            <person name="Tang P."/>
            <person name="Chiu C.-H."/>
            <person name="Lee Y.-S."/>
            <person name="Embley T.M."/>
            <person name="Coombs G.H."/>
            <person name="Mottram J.C."/>
            <person name="Tachezy J."/>
            <person name="Fraser-Liggett C.M."/>
            <person name="Johnson P.J."/>
        </authorList>
    </citation>
    <scope>NUCLEOTIDE SEQUENCE [LARGE SCALE GENOMIC DNA]</scope>
    <source>
        <strain evidence="1">G3</strain>
    </source>
</reference>
<sequence length="1519" mass="173759">MGILEKFLSILSKRSKDDNSISSQITNSVAGMLVKAFICDEDLLGRFGIPFKVEHSMISDIKFINSGQNGNEKPKISIENVNLSIFADYFQDNTTKEQFDMPDYDLVINNLSISVISNENKKIIELVGNNVQFFYRIGTTTLIQFERFHLFNDSRSIINLENLNFEMDSEFTFVIKLNEAKMALEHLQAILLHSTFKDFFKHHSITFNINQLEADIDYSSSVIFKDFIFKYTDKIEFSSSEISINISSYMFTIENTVLKGDILTLQNFISNSKQLIITKLTEIPFCQVSIGESFKVKIPSLKIESTIKYVHDFKKTITNNSIISLLNQIHFIIEKFNVEFLINDKEDIFHLNGNVTANLDTKNFELNIDDFVLRCNNGYPIVSGIYFHINQKENSRLNIQIPKTEVFLIYQEVDGFLRILNGARELIDFSALDIPPKISFNNLYFYLCFEILKNERKPAINVSFKFHKIEFSKLNHMKVRLVFEFQSAFYNIATSKENIILSPTKIESSFSLDQKTKDLVIDFGKLNFYLSLSGLRLLNKCITQPVLHQNPSCLVINDTVEPIFISGTDGQRILIESQKKVQFSSTKMTLYKDEKELTYTLSEISFPMFVWPNCIMSVSSENCVKIIHFVSLFIIENSLCTRIFLHSKNYLNRQLITFIDPGCRVPISYLDKTASFYFSGDEKVASRAHSFNILDRQDLIYALPTKNGEMQVMIKTFQDNLTKSMIIHVRSRLQLVNNVPNDLLFVAFNDIYQTTKVLKPGESEFISISTSSALEAIYLILSDVIDGHRSRQTRISLTTSEPQEVLIDNNRFYVQYNEEKLVLSVFCSIYVKNKTLLPITMKGNNGNILVPLKSDLMIPSDRYMLPHSSFIIRLNDSPVKVTTTVEVDVNYTIQVTTYTKNNTKFVEFQDLFIISNKLKIGFSIIAMTEQRVSPDETTPLRIFGDRTNGFSLKVGEYYSANVFCLTSPCATTLQLMYNDNRMLVDLTIVENEGTMIATISNPRSRPRFAIVNDTEFDLFAQQLEEVMPLLIEPHSSSIYGFDTPSTSTEVILTIEGISNSVDFSSTQFSSFFSRKIANTRIYVSVYTTECGVRIMYVGGQYVQPELDVSIRIIVPNITLNLVNEDLVSFIGFSLSDINCSLARSHLSILSTLNIAKLQIDDHINDKTVLVTNGHYFINFAGQFATFPPSIENMTEFSLALGKIYFGLEEKYMFSAFEYFKVLYDILPKLPKERRLYIMSSSISPTEIEGRIEKAPEESTRQIVYLHNSLPVSLKGFLPGISVKTFCGSFETFISILYNMTVNFYDNMNRSLQNPPQSQAKYEMSIPYADVNGFEELKGFIEQPFDPLVGNYLMFNGFPQNKQVVVKTISTFSQVKVGQLYDNSIQEFPSILSETPTITKQLSFPMGTIKLMAPEERLMSRSEIPATKKRGQLRAAFNFRNGVLAVYKKCVVTRIDEKEIEYAKSSIRNITRDGVFLKMEGLKPKDPTFSIEFCCVDDVEVPFNILRSISLEYESNYFIV</sequence>
<dbReference type="VEuPathDB" id="TrichDB:TVAG_483380"/>
<evidence type="ECO:0000313" key="2">
    <source>
        <dbReference type="Proteomes" id="UP000001542"/>
    </source>
</evidence>
<reference evidence="1" key="1">
    <citation type="submission" date="2006-10" db="EMBL/GenBank/DDBJ databases">
        <authorList>
            <person name="Amadeo P."/>
            <person name="Zhao Q."/>
            <person name="Wortman J."/>
            <person name="Fraser-Liggett C."/>
            <person name="Carlton J."/>
        </authorList>
    </citation>
    <scope>NUCLEOTIDE SEQUENCE</scope>
    <source>
        <strain evidence="1">G3</strain>
    </source>
</reference>
<dbReference type="VEuPathDB" id="TrichDB:TVAGG3_0620340"/>
<dbReference type="EMBL" id="DS113485">
    <property type="protein sequence ID" value="EAY04100.1"/>
    <property type="molecule type" value="Genomic_DNA"/>
</dbReference>
<protein>
    <submittedName>
        <fullName evidence="1">Uncharacterized protein</fullName>
    </submittedName>
</protein>
<dbReference type="InParanoid" id="A2ETB0"/>
<dbReference type="Proteomes" id="UP000001542">
    <property type="component" value="Unassembled WGS sequence"/>
</dbReference>
<keyword evidence="2" id="KW-1185">Reference proteome</keyword>
<dbReference type="RefSeq" id="XP_001316323.1">
    <property type="nucleotide sequence ID" value="XM_001316288.1"/>
</dbReference>
<organism evidence="1 2">
    <name type="scientific">Trichomonas vaginalis (strain ATCC PRA-98 / G3)</name>
    <dbReference type="NCBI Taxonomy" id="412133"/>
    <lineage>
        <taxon>Eukaryota</taxon>
        <taxon>Metamonada</taxon>
        <taxon>Parabasalia</taxon>
        <taxon>Trichomonadida</taxon>
        <taxon>Trichomonadidae</taxon>
        <taxon>Trichomonas</taxon>
    </lineage>
</organism>
<evidence type="ECO:0000313" key="1">
    <source>
        <dbReference type="EMBL" id="EAY04100.1"/>
    </source>
</evidence>
<accession>A2ETB0</accession>
<dbReference type="KEGG" id="tva:4761956"/>
<proteinExistence type="predicted"/>
<name>A2ETB0_TRIV3</name>